<evidence type="ECO:0000256" key="10">
    <source>
        <dbReference type="ARBA" id="ARBA00022840"/>
    </source>
</evidence>
<comment type="caution">
    <text evidence="17">The sequence shown here is derived from an EMBL/GenBank/DDBJ whole genome shotgun (WGS) entry which is preliminary data.</text>
</comment>
<proteinExistence type="inferred from homology"/>
<evidence type="ECO:0000256" key="4">
    <source>
        <dbReference type="ARBA" id="ARBA00011962"/>
    </source>
</evidence>
<dbReference type="Gene3D" id="3.90.1200.10">
    <property type="match status" value="1"/>
</dbReference>
<evidence type="ECO:0000256" key="13">
    <source>
        <dbReference type="ARBA" id="ARBA00031251"/>
    </source>
</evidence>
<evidence type="ECO:0000256" key="7">
    <source>
        <dbReference type="ARBA" id="ARBA00022679"/>
    </source>
</evidence>
<comment type="similarity">
    <text evidence="2">Belongs to the aminoglycoside phosphotransferase family.</text>
</comment>
<keyword evidence="11" id="KW-0320">Glycogen biosynthesis</keyword>
<evidence type="ECO:0000256" key="3">
    <source>
        <dbReference type="ARBA" id="ARBA00011245"/>
    </source>
</evidence>
<dbReference type="Pfam" id="PF18085">
    <property type="entry name" value="Mak_N_cap"/>
    <property type="match status" value="1"/>
</dbReference>
<dbReference type="GO" id="GO:0016301">
    <property type="term" value="F:kinase activity"/>
    <property type="evidence" value="ECO:0007669"/>
    <property type="project" value="UniProtKB-KW"/>
</dbReference>
<protein>
    <recommendedName>
        <fullName evidence="5">Maltokinase</fullName>
        <ecNumber evidence="4">2.7.1.175</ecNumber>
    </recommendedName>
    <alternativeName>
        <fullName evidence="13">Maltose-1-phosphate synthase</fullName>
    </alternativeName>
</protein>
<evidence type="ECO:0000256" key="5">
    <source>
        <dbReference type="ARBA" id="ARBA00013882"/>
    </source>
</evidence>
<comment type="catalytic activity">
    <reaction evidence="14">
        <text>D-maltose + ATP = alpha-maltose 1-phosphate + ADP + H(+)</text>
        <dbReference type="Rhea" id="RHEA:31915"/>
        <dbReference type="ChEBI" id="CHEBI:15378"/>
        <dbReference type="ChEBI" id="CHEBI:17306"/>
        <dbReference type="ChEBI" id="CHEBI:30616"/>
        <dbReference type="ChEBI" id="CHEBI:63576"/>
        <dbReference type="ChEBI" id="CHEBI:456216"/>
        <dbReference type="EC" id="2.7.1.175"/>
    </reaction>
</comment>
<dbReference type="UniPathway" id="UPA00164"/>
<dbReference type="Pfam" id="PF01636">
    <property type="entry name" value="APH"/>
    <property type="match status" value="1"/>
</dbReference>
<dbReference type="GO" id="GO:0005524">
    <property type="term" value="F:ATP binding"/>
    <property type="evidence" value="ECO:0007669"/>
    <property type="project" value="UniProtKB-KW"/>
</dbReference>
<keyword evidence="9" id="KW-0418">Kinase</keyword>
<dbReference type="InterPro" id="IPR040999">
    <property type="entry name" value="Mak_N_cap"/>
</dbReference>
<evidence type="ECO:0000259" key="15">
    <source>
        <dbReference type="Pfam" id="PF01636"/>
    </source>
</evidence>
<dbReference type="SUPFAM" id="SSF56112">
    <property type="entry name" value="Protein kinase-like (PK-like)"/>
    <property type="match status" value="1"/>
</dbReference>
<gene>
    <name evidence="17" type="ORF">E1298_17620</name>
</gene>
<reference evidence="17 18" key="1">
    <citation type="submission" date="2019-03" db="EMBL/GenBank/DDBJ databases">
        <title>Draft genome sequences of novel Actinobacteria.</title>
        <authorList>
            <person name="Sahin N."/>
            <person name="Ay H."/>
            <person name="Saygin H."/>
        </authorList>
    </citation>
    <scope>NUCLEOTIDE SEQUENCE [LARGE SCALE GENOMIC DNA]</scope>
    <source>
        <strain evidence="17 18">H3C3</strain>
    </source>
</reference>
<evidence type="ECO:0000256" key="8">
    <source>
        <dbReference type="ARBA" id="ARBA00022741"/>
    </source>
</evidence>
<organism evidence="17 18">
    <name type="scientific">Actinomadura rubrisoli</name>
    <dbReference type="NCBI Taxonomy" id="2530368"/>
    <lineage>
        <taxon>Bacteria</taxon>
        <taxon>Bacillati</taxon>
        <taxon>Actinomycetota</taxon>
        <taxon>Actinomycetes</taxon>
        <taxon>Streptosporangiales</taxon>
        <taxon>Thermomonosporaceae</taxon>
        <taxon>Actinomadura</taxon>
    </lineage>
</organism>
<evidence type="ECO:0000256" key="6">
    <source>
        <dbReference type="ARBA" id="ARBA00022600"/>
    </source>
</evidence>
<keyword evidence="8" id="KW-0547">Nucleotide-binding</keyword>
<dbReference type="RefSeq" id="WP_131894535.1">
    <property type="nucleotide sequence ID" value="NZ_SMKU01000082.1"/>
</dbReference>
<dbReference type="InterPro" id="IPR002575">
    <property type="entry name" value="Aminoglycoside_PTrfase"/>
</dbReference>
<keyword evidence="12" id="KW-0119">Carbohydrate metabolism</keyword>
<evidence type="ECO:0000256" key="9">
    <source>
        <dbReference type="ARBA" id="ARBA00022777"/>
    </source>
</evidence>
<evidence type="ECO:0000256" key="2">
    <source>
        <dbReference type="ARBA" id="ARBA00006219"/>
    </source>
</evidence>
<dbReference type="AlphaFoldDB" id="A0A4R5BQI2"/>
<keyword evidence="10" id="KW-0067">ATP-binding</keyword>
<evidence type="ECO:0000256" key="11">
    <source>
        <dbReference type="ARBA" id="ARBA00023056"/>
    </source>
</evidence>
<comment type="pathway">
    <text evidence="1">Glycan biosynthesis; glycogen biosynthesis.</text>
</comment>
<feature type="domain" description="Maltokinase N-terminal cap" evidence="16">
    <location>
        <begin position="15"/>
        <end position="101"/>
    </location>
</feature>
<keyword evidence="6" id="KW-0321">Glycogen metabolism</keyword>
<keyword evidence="7 17" id="KW-0808">Transferase</keyword>
<dbReference type="Proteomes" id="UP000294513">
    <property type="component" value="Unassembled WGS sequence"/>
</dbReference>
<name>A0A4R5BQI2_9ACTN</name>
<dbReference type="EMBL" id="SMKU01000082">
    <property type="protein sequence ID" value="TDD86224.1"/>
    <property type="molecule type" value="Genomic_DNA"/>
</dbReference>
<comment type="subunit">
    <text evidence="3">Monomer.</text>
</comment>
<evidence type="ECO:0000313" key="18">
    <source>
        <dbReference type="Proteomes" id="UP000294513"/>
    </source>
</evidence>
<feature type="domain" description="Aminoglycoside phosphotransferase" evidence="15">
    <location>
        <begin position="154"/>
        <end position="397"/>
    </location>
</feature>
<keyword evidence="18" id="KW-1185">Reference proteome</keyword>
<evidence type="ECO:0000256" key="12">
    <source>
        <dbReference type="ARBA" id="ARBA00023277"/>
    </source>
</evidence>
<dbReference type="OrthoDB" id="3787729at2"/>
<sequence length="473" mass="50448">MAPPDRSLVRLLAGWLPRQRWFGGKDSPIDDLSIGTATELLPGDPGLHHLILDVHQNTTTDQYQVLLGIRSDLPERLRAHAIGRLAGDNGMAGHVYDGAHDPELTRPLLAHMAEQTTIGPLRFRCTPGAEIRTDLDGVPGTAEQSNTSLVFGGTYICKLFRRLSPGVNPDLEVNLALSRVGCAHVPAVHGWIELEDGGGGDPVTLALLSEFLSGATDGWRLALTSVRDWFAQTAPPGPVGTPTAGDAGNAGGDFAAEAERLGAATAEVHRDLAGAFGARQASAAELGALVHGMNEQLDQVGGAVPELRPHVPAIRAAFGAVRTAAGPLPFQRVHGDYHLGQVLRTDTGWTLLDFEGEPARTPGERRALAHPLRDVAGMLRSFEYAARFLLAGDEAPSPEASDALERRAQAWAERNRAAFCDGYAAAGGPDPAAHAALVRAFEFDKAVYEIRYEARNRPSWLPVPLRSLARLAS</sequence>
<dbReference type="GO" id="GO:0005978">
    <property type="term" value="P:glycogen biosynthetic process"/>
    <property type="evidence" value="ECO:0007669"/>
    <property type="project" value="UniProtKB-UniPathway"/>
</dbReference>
<evidence type="ECO:0000259" key="16">
    <source>
        <dbReference type="Pfam" id="PF18085"/>
    </source>
</evidence>
<dbReference type="EC" id="2.7.1.175" evidence="4"/>
<dbReference type="InterPro" id="IPR011009">
    <property type="entry name" value="Kinase-like_dom_sf"/>
</dbReference>
<evidence type="ECO:0000256" key="14">
    <source>
        <dbReference type="ARBA" id="ARBA00049067"/>
    </source>
</evidence>
<accession>A0A4R5BQI2</accession>
<evidence type="ECO:0000313" key="17">
    <source>
        <dbReference type="EMBL" id="TDD86224.1"/>
    </source>
</evidence>
<evidence type="ECO:0000256" key="1">
    <source>
        <dbReference type="ARBA" id="ARBA00004964"/>
    </source>
</evidence>